<dbReference type="Gene3D" id="1.10.510.10">
    <property type="entry name" value="Transferase(Phosphotransferase) domain 1"/>
    <property type="match status" value="1"/>
</dbReference>
<dbReference type="Pfam" id="PF13360">
    <property type="entry name" value="PQQ_2"/>
    <property type="match status" value="2"/>
</dbReference>
<evidence type="ECO:0000259" key="7">
    <source>
        <dbReference type="PROSITE" id="PS50011"/>
    </source>
</evidence>
<dbReference type="PROSITE" id="PS00108">
    <property type="entry name" value="PROTEIN_KINASE_ST"/>
    <property type="match status" value="1"/>
</dbReference>
<dbReference type="InterPro" id="IPR017441">
    <property type="entry name" value="Protein_kinase_ATP_BS"/>
</dbReference>
<accession>A0ABS1P0Y5</accession>
<protein>
    <submittedName>
        <fullName evidence="8">PQQ-binding-like beta-propeller repeat protein</fullName>
    </submittedName>
</protein>
<gene>
    <name evidence="8" type="ORF">JK361_15730</name>
</gene>
<dbReference type="Gene3D" id="2.40.128.630">
    <property type="match status" value="1"/>
</dbReference>
<dbReference type="SMART" id="SM00564">
    <property type="entry name" value="PQQ"/>
    <property type="match status" value="5"/>
</dbReference>
<evidence type="ECO:0000256" key="3">
    <source>
        <dbReference type="ARBA" id="ARBA00022777"/>
    </source>
</evidence>
<dbReference type="InterPro" id="IPR008271">
    <property type="entry name" value="Ser/Thr_kinase_AS"/>
</dbReference>
<dbReference type="InterPro" id="IPR011047">
    <property type="entry name" value="Quinoprotein_ADH-like_sf"/>
</dbReference>
<evidence type="ECO:0000256" key="1">
    <source>
        <dbReference type="ARBA" id="ARBA00022679"/>
    </source>
</evidence>
<dbReference type="SMART" id="SM00220">
    <property type="entry name" value="S_TKc"/>
    <property type="match status" value="1"/>
</dbReference>
<dbReference type="SUPFAM" id="SSF50998">
    <property type="entry name" value="Quinoprotein alcohol dehydrogenase-like"/>
    <property type="match status" value="1"/>
</dbReference>
<evidence type="ECO:0000313" key="9">
    <source>
        <dbReference type="Proteomes" id="UP000621386"/>
    </source>
</evidence>
<dbReference type="EMBL" id="JAERRH010000005">
    <property type="protein sequence ID" value="MBL1106023.1"/>
    <property type="molecule type" value="Genomic_DNA"/>
</dbReference>
<keyword evidence="2 5" id="KW-0547">Nucleotide-binding</keyword>
<evidence type="ECO:0000256" key="5">
    <source>
        <dbReference type="PROSITE-ProRule" id="PRU10141"/>
    </source>
</evidence>
<dbReference type="InterPro" id="IPR015943">
    <property type="entry name" value="WD40/YVTN_repeat-like_dom_sf"/>
</dbReference>
<proteinExistence type="predicted"/>
<organism evidence="8 9">
    <name type="scientific">Streptomyces musisoli</name>
    <dbReference type="NCBI Taxonomy" id="2802280"/>
    <lineage>
        <taxon>Bacteria</taxon>
        <taxon>Bacillati</taxon>
        <taxon>Actinomycetota</taxon>
        <taxon>Actinomycetes</taxon>
        <taxon>Kitasatosporales</taxon>
        <taxon>Streptomycetaceae</taxon>
        <taxon>Streptomyces</taxon>
    </lineage>
</organism>
<feature type="region of interest" description="Disordered" evidence="6">
    <location>
        <begin position="274"/>
        <end position="297"/>
    </location>
</feature>
<dbReference type="PANTHER" id="PTHR43289">
    <property type="entry name" value="MITOGEN-ACTIVATED PROTEIN KINASE KINASE KINASE 20-RELATED"/>
    <property type="match status" value="1"/>
</dbReference>
<dbReference type="Pfam" id="PF00069">
    <property type="entry name" value="Pkinase"/>
    <property type="match status" value="1"/>
</dbReference>
<dbReference type="InterPro" id="IPR018391">
    <property type="entry name" value="PQQ_b-propeller_rpt"/>
</dbReference>
<feature type="domain" description="Protein kinase" evidence="7">
    <location>
        <begin position="15"/>
        <end position="268"/>
    </location>
</feature>
<comment type="caution">
    <text evidence="8">The sequence shown here is derived from an EMBL/GenBank/DDBJ whole genome shotgun (WGS) entry which is preliminary data.</text>
</comment>
<dbReference type="Gene3D" id="2.40.10.480">
    <property type="match status" value="1"/>
</dbReference>
<keyword evidence="4 5" id="KW-0067">ATP-binding</keyword>
<dbReference type="CDD" id="cd14014">
    <property type="entry name" value="STKc_PknB_like"/>
    <property type="match status" value="1"/>
</dbReference>
<dbReference type="Proteomes" id="UP000621386">
    <property type="component" value="Unassembled WGS sequence"/>
</dbReference>
<evidence type="ECO:0000256" key="4">
    <source>
        <dbReference type="ARBA" id="ARBA00022840"/>
    </source>
</evidence>
<evidence type="ECO:0000313" key="8">
    <source>
        <dbReference type="EMBL" id="MBL1106023.1"/>
    </source>
</evidence>
<name>A0ABS1P0Y5_9ACTN</name>
<evidence type="ECO:0000256" key="6">
    <source>
        <dbReference type="SAM" id="MobiDB-lite"/>
    </source>
</evidence>
<reference evidence="8 9" key="1">
    <citation type="submission" date="2021-01" db="EMBL/GenBank/DDBJ databases">
        <title>WGS of actinomycetes isolated from Thailand.</title>
        <authorList>
            <person name="Thawai C."/>
        </authorList>
    </citation>
    <scope>NUCLEOTIDE SEQUENCE [LARGE SCALE GENOMIC DNA]</scope>
    <source>
        <strain evidence="8 9">CH5-8</strain>
    </source>
</reference>
<dbReference type="RefSeq" id="WP_201817932.1">
    <property type="nucleotide sequence ID" value="NZ_JAERRH010000005.1"/>
</dbReference>
<dbReference type="PROSITE" id="PS00107">
    <property type="entry name" value="PROTEIN_KINASE_ATP"/>
    <property type="match status" value="1"/>
</dbReference>
<feature type="compositionally biased region" description="Low complexity" evidence="6">
    <location>
        <begin position="313"/>
        <end position="324"/>
    </location>
</feature>
<dbReference type="InterPro" id="IPR011009">
    <property type="entry name" value="Kinase-like_dom_sf"/>
</dbReference>
<keyword evidence="9" id="KW-1185">Reference proteome</keyword>
<dbReference type="Gene3D" id="2.130.10.10">
    <property type="entry name" value="YVTN repeat-like/Quinoprotein amine dehydrogenase"/>
    <property type="match status" value="1"/>
</dbReference>
<dbReference type="SUPFAM" id="SSF56112">
    <property type="entry name" value="Protein kinase-like (PK-like)"/>
    <property type="match status" value="1"/>
</dbReference>
<dbReference type="InterPro" id="IPR000719">
    <property type="entry name" value="Prot_kinase_dom"/>
</dbReference>
<dbReference type="PROSITE" id="PS50011">
    <property type="entry name" value="PROTEIN_KINASE_DOM"/>
    <property type="match status" value="1"/>
</dbReference>
<keyword evidence="3" id="KW-0418">Kinase</keyword>
<dbReference type="Gene3D" id="3.30.200.20">
    <property type="entry name" value="Phosphorylase Kinase, domain 1"/>
    <property type="match status" value="1"/>
</dbReference>
<dbReference type="InterPro" id="IPR002372">
    <property type="entry name" value="PQQ_rpt_dom"/>
</dbReference>
<feature type="binding site" evidence="5">
    <location>
        <position position="43"/>
    </location>
    <ligand>
        <name>ATP</name>
        <dbReference type="ChEBI" id="CHEBI:30616"/>
    </ligand>
</feature>
<feature type="region of interest" description="Disordered" evidence="6">
    <location>
        <begin position="310"/>
        <end position="342"/>
    </location>
</feature>
<dbReference type="SUPFAM" id="SSF63829">
    <property type="entry name" value="Calcium-dependent phosphotriesterase"/>
    <property type="match status" value="1"/>
</dbReference>
<sequence length="721" mass="74696">MQPLRATDPRHIGPYEVTHRLGAGGMGEVYLARSRTGLRLAVKVVRAEHAEDRTFRARFRHEVRAAQTVGGAGTYTARVVDADTEAERPWMATEFVPGPNLRDAVLDHGALPEAAVRILGAALGEALAAIHAKGLVHRDLKPSNILLGPDGPRVIDFGIVRALEATALTRTGAVVGSVGYVSPEQIRNGGQVGPPSDVFSLGAVLAYAAAGREPFGEGQDSVVLLRILTRDFDLSGVPEGVRPLVTACLHEDPLERPEPADVVAGTGLTPDTLRAGLRPGWYGPAARPRPAPDDRPSGVEYLAPAVEPVTSVTTDAPARPTDPTGSIRPADPTGPVRRAGPVAPGRRRLLKALAGGSVAAAGAGVGGWLWQRGTGAEGMTGTYRPPGGADPDMAKTPAARSAVLRWQYDLGGIGGLDGPCCALSPDGSVVYAGTSGGVLHAISRNGSKRWKVRLGDDVSTPVVTRDAVYCVVGYGDERRLTAVSPSGSPLWTRGLGRRAYAVPVPLGSDVLVTVGGTDAGGLRRYGPDGGVKWTAQTPAGPTGTPLVSGGEIYTGSFGDTLLALDARDGSRKWQVSAGTDVRAVALAGTTLFAEAPALLQGFRVADGRRLWRREADSAGMTAGGRALAVGTESGTVYAVRAADGSRAWTHGLAGDPRAVVAGGTVYARAADRVWALDLNGRQRWSASLGRDAGDDQHLPVVRGSRLYVPSGTGVAAVDVSG</sequence>
<dbReference type="PANTHER" id="PTHR43289:SF34">
    <property type="entry name" value="SERINE_THREONINE-PROTEIN KINASE YBDM-RELATED"/>
    <property type="match status" value="1"/>
</dbReference>
<evidence type="ECO:0000256" key="2">
    <source>
        <dbReference type="ARBA" id="ARBA00022741"/>
    </source>
</evidence>
<keyword evidence="1" id="KW-0808">Transferase</keyword>